<feature type="region of interest" description="Disordered" evidence="1">
    <location>
        <begin position="1694"/>
        <end position="1715"/>
    </location>
</feature>
<evidence type="ECO:0000313" key="3">
    <source>
        <dbReference type="Proteomes" id="UP000694388"/>
    </source>
</evidence>
<feature type="region of interest" description="Disordered" evidence="1">
    <location>
        <begin position="1646"/>
        <end position="1675"/>
    </location>
</feature>
<protein>
    <submittedName>
        <fullName evidence="2">Uncharacterized protein</fullName>
    </submittedName>
</protein>
<name>A0A8C4QSE2_EPTBU</name>
<feature type="compositionally biased region" description="Basic and acidic residues" evidence="1">
    <location>
        <begin position="1694"/>
        <end position="1710"/>
    </location>
</feature>
<feature type="compositionally biased region" description="Low complexity" evidence="1">
    <location>
        <begin position="1191"/>
        <end position="1249"/>
    </location>
</feature>
<organism evidence="2 3">
    <name type="scientific">Eptatretus burgeri</name>
    <name type="common">Inshore hagfish</name>
    <dbReference type="NCBI Taxonomy" id="7764"/>
    <lineage>
        <taxon>Eukaryota</taxon>
        <taxon>Metazoa</taxon>
        <taxon>Chordata</taxon>
        <taxon>Craniata</taxon>
        <taxon>Vertebrata</taxon>
        <taxon>Cyclostomata</taxon>
        <taxon>Myxini</taxon>
        <taxon>Myxiniformes</taxon>
        <taxon>Myxinidae</taxon>
        <taxon>Eptatretinae</taxon>
        <taxon>Eptatretus</taxon>
    </lineage>
</organism>
<feature type="compositionally biased region" description="Low complexity" evidence="1">
    <location>
        <begin position="1089"/>
        <end position="1108"/>
    </location>
</feature>
<evidence type="ECO:0000313" key="2">
    <source>
        <dbReference type="Ensembl" id="ENSEBUP00000019898.1"/>
    </source>
</evidence>
<proteinExistence type="predicted"/>
<feature type="compositionally biased region" description="Low complexity" evidence="1">
    <location>
        <begin position="1150"/>
        <end position="1168"/>
    </location>
</feature>
<evidence type="ECO:0000256" key="1">
    <source>
        <dbReference type="SAM" id="MobiDB-lite"/>
    </source>
</evidence>
<feature type="region of interest" description="Disordered" evidence="1">
    <location>
        <begin position="1730"/>
        <end position="1754"/>
    </location>
</feature>
<dbReference type="Ensembl" id="ENSEBUT00000020475.1">
    <property type="protein sequence ID" value="ENSEBUP00000019898.1"/>
    <property type="gene ID" value="ENSEBUG00000012353.1"/>
</dbReference>
<feature type="compositionally biased region" description="Pro residues" evidence="1">
    <location>
        <begin position="1078"/>
        <end position="1088"/>
    </location>
</feature>
<accession>A0A8C4QSE2</accession>
<feature type="compositionally biased region" description="Polar residues" evidence="1">
    <location>
        <begin position="1793"/>
        <end position="1804"/>
    </location>
</feature>
<dbReference type="Ensembl" id="ENSEBUT00000020471.1">
    <property type="protein sequence ID" value="ENSEBUP00000019894.1"/>
    <property type="gene ID" value="ENSEBUG00000012353.1"/>
</dbReference>
<sequence>MDCSIGAGCGRMFASNLSKEGGAGEGVMRIPARVSAVTTRASPLLSSLLLTHTHESLLATKSTSSTSSCPSKQCHAGLHPLGHCSSMSQSNSWSLSPVASLSDYSNSPSLYHLSELPDDTKVSDPPFFTKSQAFVAGPRPRSHDCATSLSYNQSNAPKAGQVFHASELMRALANRSAPPTIVQSASPSTGAFLPEDTCNREANVCHISKRTPSRDTLLPGSFAFSLRCLLESRNPDCAVQPSQSLTPITSVAPTELSSQLALLLLRGEGKGKSNTSTSSTSSVNCASNLHKNVVSSQNRRSGDQPEQLATCRLSQREFPDTATVSFTMPAEQKCNKSSVCSNLSKQTILPTKHQDGAQIDSGTASGILAGLARRWCGPTNQNQSTDAQSQSTNSLLCQLLTAAPGCEEKTVGGIGSDESSKTGPTEEVCSNPNQCPNTGFDSLAESMLRSWEPEIEESNDGLSLGPKHKIKREISSESRFKQGADTEKVTLAQLLTGGVRLPGPAPPRLIDLLRSCDAFGARLKHQDPGQTGKNASSVVPAPIVAVKISSPPTISVPISISQSLPTSHDPCFTRQFLVDMPSSTSTSSSCIPATTFTYSPCVTAAIPSYICTATPTSSTTCTLNATPSSSVCSPHGTLTYSNCLPLTTLSPSPWTPPATRSSSSCTRTVTLSSSSCIPTTTFSVPEITCSSSQAAYETLSSTARVSAMAAADLPSTRASFATSCTTTTSCLSSTCASATIADSSSPWACAVVAADSSSPHQACSVVAAGSSSPQACSVVVAGSSSPRACSVVVAGSSSPRACSVVVAGSSSPRACSVVVAGSSSPQACSVVAAGSSSCRACSMAAAGSSSPRACSVVTTRSSSPRACSVVTTACSSSPRACSVAAGCSSSRRTSLVATTCSSSRRASSVAATCFTSPWAPLVATTGSSSARVSTATVMSTTAYEASSSLFLAHTAQSSLLLTQAAPSSLPLTHAAPSSLSLTHAAPSSLPLPHAALSSLPLPHAAPSSLPLPHVAASSLRLPHVAPSSLRLPHTAPSSLRLPHAAPSSLRLPHAAPSSLRLPHAAPSSLRLPHEVPSLRPPHAAPPSRLPHAAPSSPLPHAGPSSLPLTHASPSSLPPTDAAPSSLLPTHVAPSSLPQAPTSSSPLPQAPTSSSLLPQVPSSSPPLTQAPISLPSLPQAPTSSSHFPQAHASSSPLPQAPASSSPLLQAPASSSPLPQAPASSSPLPQAPASSSPLPLVPASPSSLPLAPASPSLLPPAPASTSLPLTSTSLSCFLALFPTAPSFSAHASTSPSFSAHASTSPSFSAHASTAPSFSGQASSSSAHTSTVPSLSTPLSFPAAAISVSTSFSGSASTSVSALSSPTVFASGISSTLPPTLSTTTATFSSTDSPLSTVSFSLVSDTPSTSLPLATLISASVSSLFSAPPDLPSSRLFNPPFSVSSKSPQTLLLGSTSKSCSTDSLESSLTQTSNSIVMPCVSSSVTASAFSASKLLQIFAQSGNSSGPLCSNLASTCEPPAKRSSHFPRVEGPACQTDSVSVSASACSHLFHMTNQVDLHAGLSETSQVLHDHRPGTNSTSAMSCIKVPKLKEEPIDNEYSGDVAAVSWHSIQPKVECPSLPTKHAVLSERAAPALLTRLLLSTYSSATECKPEPQKRHSSVLIKSEPSDRADGETLTEPEELKRIICQPRKRLRTLESEPQKTVDNQAKGDEPTVGDCGTILQRLLQATGDDTRKLEAKGKDREDTSNAGKRQKRVPFYLRNRGPRSKSCSTKMIRDRRVQRNHVMWREGEEDGQQQLGKKATGQQGIRRHKDEVTANSSTDLAVNNPILFCILCGSGAWIQNQRNQRNHQDACAPPLGDRSECSTEIGEQVPTHYSVKSARLTERAVQTDCMPESRHQAVQTNWTVMQRSESNGLNHSVLTGITEHCERKRYTMRNGQQDDT</sequence>
<dbReference type="Proteomes" id="UP000694388">
    <property type="component" value="Unplaced"/>
</dbReference>
<feature type="compositionally biased region" description="Basic and acidic residues" evidence="1">
    <location>
        <begin position="1730"/>
        <end position="1744"/>
    </location>
</feature>
<feature type="compositionally biased region" description="Polar residues" evidence="1">
    <location>
        <begin position="1135"/>
        <end position="1146"/>
    </location>
</feature>
<reference evidence="2" key="1">
    <citation type="submission" date="2025-05" db="UniProtKB">
        <authorList>
            <consortium name="Ensembl"/>
        </authorList>
    </citation>
    <scope>IDENTIFICATION</scope>
</reference>
<feature type="region of interest" description="Disordered" evidence="1">
    <location>
        <begin position="1788"/>
        <end position="1809"/>
    </location>
</feature>
<feature type="region of interest" description="Disordered" evidence="1">
    <location>
        <begin position="411"/>
        <end position="436"/>
    </location>
</feature>
<dbReference type="OMA" id="YSSATEC"/>
<feature type="region of interest" description="Disordered" evidence="1">
    <location>
        <begin position="1032"/>
        <end position="1249"/>
    </location>
</feature>
<keyword evidence="3" id="KW-1185">Reference proteome</keyword>
<dbReference type="GeneTree" id="ENSGT01070000256252"/>